<reference evidence="10" key="1">
    <citation type="submission" date="2020-10" db="EMBL/GenBank/DDBJ databases">
        <authorList>
            <person name="Gilroy R."/>
        </authorList>
    </citation>
    <scope>NUCLEOTIDE SEQUENCE</scope>
    <source>
        <strain evidence="10">CHK188-20938</strain>
    </source>
</reference>
<dbReference type="Proteomes" id="UP000824169">
    <property type="component" value="Unassembled WGS sequence"/>
</dbReference>
<accession>A0A9D1P481</accession>
<dbReference type="GO" id="GO:0005524">
    <property type="term" value="F:ATP binding"/>
    <property type="evidence" value="ECO:0007669"/>
    <property type="project" value="UniProtKB-KW"/>
</dbReference>
<dbReference type="EMBL" id="DVOO01000016">
    <property type="protein sequence ID" value="HIV25414.1"/>
    <property type="molecule type" value="Genomic_DNA"/>
</dbReference>
<feature type="domain" description="Carbohydrate kinase FGGY C-terminal" evidence="9">
    <location>
        <begin position="263"/>
        <end position="451"/>
    </location>
</feature>
<evidence type="ECO:0000256" key="5">
    <source>
        <dbReference type="ARBA" id="ARBA00022798"/>
    </source>
</evidence>
<dbReference type="AlphaFoldDB" id="A0A9D1P481"/>
<dbReference type="PANTHER" id="PTHR10196:SF69">
    <property type="entry name" value="GLYCEROL KINASE"/>
    <property type="match status" value="1"/>
</dbReference>
<keyword evidence="6" id="KW-0067">ATP-binding</keyword>
<comment type="similarity">
    <text evidence="1">Belongs to the FGGY kinase family.</text>
</comment>
<keyword evidence="5" id="KW-0319">Glycerol metabolism</keyword>
<keyword evidence="4 10" id="KW-0418">Kinase</keyword>
<dbReference type="GO" id="GO:0004370">
    <property type="term" value="F:glycerol kinase activity"/>
    <property type="evidence" value="ECO:0007669"/>
    <property type="project" value="TreeGrafter"/>
</dbReference>
<gene>
    <name evidence="10" type="primary">glpK</name>
    <name evidence="10" type="ORF">IAB71_06450</name>
</gene>
<dbReference type="InterPro" id="IPR043129">
    <property type="entry name" value="ATPase_NBD"/>
</dbReference>
<evidence type="ECO:0000313" key="11">
    <source>
        <dbReference type="Proteomes" id="UP000824169"/>
    </source>
</evidence>
<feature type="domain" description="Carbohydrate kinase FGGY N-terminal" evidence="8">
    <location>
        <begin position="5"/>
        <end position="253"/>
    </location>
</feature>
<evidence type="ECO:0000259" key="9">
    <source>
        <dbReference type="Pfam" id="PF02782"/>
    </source>
</evidence>
<organism evidence="10 11">
    <name type="scientific">Candidatus Scatomonas pullistercoris</name>
    <dbReference type="NCBI Taxonomy" id="2840920"/>
    <lineage>
        <taxon>Bacteria</taxon>
        <taxon>Bacillati</taxon>
        <taxon>Bacillota</taxon>
        <taxon>Clostridia</taxon>
        <taxon>Lachnospirales</taxon>
        <taxon>Lachnospiraceae</taxon>
        <taxon>Lachnospiraceae incertae sedis</taxon>
        <taxon>Candidatus Scatomonas</taxon>
    </lineage>
</organism>
<comment type="caution">
    <text evidence="10">The sequence shown here is derived from an EMBL/GenBank/DDBJ whole genome shotgun (WGS) entry which is preliminary data.</text>
</comment>
<dbReference type="InterPro" id="IPR000577">
    <property type="entry name" value="Carb_kinase_FGGY"/>
</dbReference>
<dbReference type="PANTHER" id="PTHR10196">
    <property type="entry name" value="SUGAR KINASE"/>
    <property type="match status" value="1"/>
</dbReference>
<evidence type="ECO:0000256" key="7">
    <source>
        <dbReference type="ARBA" id="ARBA00043149"/>
    </source>
</evidence>
<dbReference type="GO" id="GO:0005829">
    <property type="term" value="C:cytosol"/>
    <property type="evidence" value="ECO:0007669"/>
    <property type="project" value="TreeGrafter"/>
</dbReference>
<dbReference type="SUPFAM" id="SSF53067">
    <property type="entry name" value="Actin-like ATPase domain"/>
    <property type="match status" value="2"/>
</dbReference>
<sequence>MRTFYVLGVDQSTQGTKAVLFDRNGKLIGRADVPHRQIINEKGWISHNPSEIYENVLTACKEVIGKSAIDADQIACMGITNQRETTVVWDKKTGRELADAVVWQCNRAKDICVKMEDTYRCGQEVYEKTGLKLSPYYPAAKLAWLLENVPEIRQKIREGSAAFGTIDSWLLFKLTEGKVHKTDYSNASRTQLFNLETLTWDEEICRYFGIEKNMLPEICDSDSCFGETTLGGLLKKPIPICGVLGDSHGALFGHNCRKKGGIKATYGTGSSVMLNTGEQKTVSKHGLSTSIAWKAGGQVSYVLEGNINYTGAVISWLKDEMGLIRSAGESEALALEANKKDETYIVPAFSGLGAPWWKNDAKAIITGMNRTTGKKELVKAACDCIAYQINDVVKAMRADTGLEIQELCVDGGPTRNHYLMQFQSDISEVRIKIPDAEELSVIGASYLAGISAGIYDPDTIYRAISYDYYDVKMERAVRNKKIQGWESAVQMLLNNKEEKK</sequence>
<proteinExistence type="inferred from homology"/>
<evidence type="ECO:0000256" key="6">
    <source>
        <dbReference type="ARBA" id="ARBA00022840"/>
    </source>
</evidence>
<evidence type="ECO:0000256" key="2">
    <source>
        <dbReference type="ARBA" id="ARBA00022679"/>
    </source>
</evidence>
<protein>
    <recommendedName>
        <fullName evidence="7">ATP:glycerol 3-phosphotransferase</fullName>
    </recommendedName>
</protein>
<keyword evidence="2 10" id="KW-0808">Transferase</keyword>
<dbReference type="InterPro" id="IPR018484">
    <property type="entry name" value="FGGY_N"/>
</dbReference>
<evidence type="ECO:0000256" key="3">
    <source>
        <dbReference type="ARBA" id="ARBA00022741"/>
    </source>
</evidence>
<evidence type="ECO:0000256" key="4">
    <source>
        <dbReference type="ARBA" id="ARBA00022777"/>
    </source>
</evidence>
<dbReference type="Pfam" id="PF02782">
    <property type="entry name" value="FGGY_C"/>
    <property type="match status" value="1"/>
</dbReference>
<dbReference type="InterPro" id="IPR018485">
    <property type="entry name" value="FGGY_C"/>
</dbReference>
<evidence type="ECO:0000259" key="8">
    <source>
        <dbReference type="Pfam" id="PF00370"/>
    </source>
</evidence>
<dbReference type="PIRSF" id="PIRSF000538">
    <property type="entry name" value="GlpK"/>
    <property type="match status" value="1"/>
</dbReference>
<dbReference type="InterPro" id="IPR018483">
    <property type="entry name" value="Carb_kinase_FGGY_CS"/>
</dbReference>
<name>A0A9D1P481_9FIRM</name>
<dbReference type="PROSITE" id="PS00933">
    <property type="entry name" value="FGGY_KINASES_1"/>
    <property type="match status" value="1"/>
</dbReference>
<reference evidence="10" key="2">
    <citation type="journal article" date="2021" name="PeerJ">
        <title>Extensive microbial diversity within the chicken gut microbiome revealed by metagenomics and culture.</title>
        <authorList>
            <person name="Gilroy R."/>
            <person name="Ravi A."/>
            <person name="Getino M."/>
            <person name="Pursley I."/>
            <person name="Horton D.L."/>
            <person name="Alikhan N.F."/>
            <person name="Baker D."/>
            <person name="Gharbi K."/>
            <person name="Hall N."/>
            <person name="Watson M."/>
            <person name="Adriaenssens E.M."/>
            <person name="Foster-Nyarko E."/>
            <person name="Jarju S."/>
            <person name="Secka A."/>
            <person name="Antonio M."/>
            <person name="Oren A."/>
            <person name="Chaudhuri R.R."/>
            <person name="La Ragione R."/>
            <person name="Hildebrand F."/>
            <person name="Pallen M.J."/>
        </authorList>
    </citation>
    <scope>NUCLEOTIDE SEQUENCE</scope>
    <source>
        <strain evidence="10">CHK188-20938</strain>
    </source>
</reference>
<dbReference type="Pfam" id="PF00370">
    <property type="entry name" value="FGGY_N"/>
    <property type="match status" value="1"/>
</dbReference>
<dbReference type="GO" id="GO:0019563">
    <property type="term" value="P:glycerol catabolic process"/>
    <property type="evidence" value="ECO:0007669"/>
    <property type="project" value="TreeGrafter"/>
</dbReference>
<evidence type="ECO:0000313" key="10">
    <source>
        <dbReference type="EMBL" id="HIV25414.1"/>
    </source>
</evidence>
<dbReference type="NCBIfam" id="NF000756">
    <property type="entry name" value="PRK00047.1"/>
    <property type="match status" value="1"/>
</dbReference>
<keyword evidence="3" id="KW-0547">Nucleotide-binding</keyword>
<dbReference type="CDD" id="cd07769">
    <property type="entry name" value="ASKHA_NBD_FGGY_GK"/>
    <property type="match status" value="1"/>
</dbReference>
<dbReference type="Gene3D" id="3.30.420.40">
    <property type="match status" value="2"/>
</dbReference>
<evidence type="ECO:0000256" key="1">
    <source>
        <dbReference type="ARBA" id="ARBA00009156"/>
    </source>
</evidence>
<dbReference type="FunFam" id="3.30.420.40:FF:000008">
    <property type="entry name" value="Glycerol kinase"/>
    <property type="match status" value="1"/>
</dbReference>